<dbReference type="Pfam" id="PF00107">
    <property type="entry name" value="ADH_zinc_N"/>
    <property type="match status" value="1"/>
</dbReference>
<dbReference type="EMBL" id="FNXT01000827">
    <property type="protein sequence ID" value="SZX68002.1"/>
    <property type="molecule type" value="Genomic_DNA"/>
</dbReference>
<keyword evidence="4" id="KW-0560">Oxidoreductase</keyword>
<dbReference type="SMART" id="SM00829">
    <property type="entry name" value="PKS_ER"/>
    <property type="match status" value="1"/>
</dbReference>
<dbReference type="InterPro" id="IPR020843">
    <property type="entry name" value="ER"/>
</dbReference>
<dbReference type="InterPro" id="IPR036291">
    <property type="entry name" value="NAD(P)-bd_dom_sf"/>
</dbReference>
<dbReference type="PANTHER" id="PTHR42813:SF2">
    <property type="entry name" value="DEHYDROGENASE, ZINC-CONTAINING, PUTATIVE (AFU_ORTHOLOGUE AFUA_2G02810)-RELATED"/>
    <property type="match status" value="1"/>
</dbReference>
<proteinExistence type="inferred from homology"/>
<dbReference type="AlphaFoldDB" id="A0A383VTA5"/>
<keyword evidence="3 5" id="KW-0862">Zinc</keyword>
<dbReference type="Gene3D" id="3.90.180.10">
    <property type="entry name" value="Medium-chain alcohol dehydrogenases, catalytic domain"/>
    <property type="match status" value="1"/>
</dbReference>
<dbReference type="Pfam" id="PF08240">
    <property type="entry name" value="ADH_N"/>
    <property type="match status" value="1"/>
</dbReference>
<evidence type="ECO:0000256" key="4">
    <source>
        <dbReference type="ARBA" id="ARBA00023002"/>
    </source>
</evidence>
<sequence length="370" mass="38316">MAEAAAGDKMLALTFGGTEQIVLAEVEKPAILQPTDVIVKVTLCGICGSDLHPYHGREAGLAQGTIVGHEFTGVVEAVGEQVTQLQPGDCVMSPFTTSCGSCFACSKGLTCRCSHAQGARCFGWVGEVPGGGVPAPGCGLQGSQAQYVRVPLADGTLVKVPEGVTDEECILLGDILSTAFFCADQASISPGDTAVIIGCGPVGLLAILAARQRGASSVIAVDAVPTRRHKAAEFGAMAVGISEAAAAVAAATGGRGADMALELVGSGAALGLGFELLRPGGVLSSIGVHTEPQFPFSPVDAYNKNLTYRSGRCPARHYMQQLLPLVQAKAWPFTAIISHRMPLQQGVEAYKMFAERREGVIKIVLDPWAQ</sequence>
<reference evidence="7 8" key="1">
    <citation type="submission" date="2016-10" db="EMBL/GenBank/DDBJ databases">
        <authorList>
            <person name="Cai Z."/>
        </authorList>
    </citation>
    <scope>NUCLEOTIDE SEQUENCE [LARGE SCALE GENOMIC DNA]</scope>
</reference>
<accession>A0A383VTA5</accession>
<dbReference type="PROSITE" id="PS00059">
    <property type="entry name" value="ADH_ZINC"/>
    <property type="match status" value="1"/>
</dbReference>
<dbReference type="InterPro" id="IPR013154">
    <property type="entry name" value="ADH-like_N"/>
</dbReference>
<dbReference type="SUPFAM" id="SSF50129">
    <property type="entry name" value="GroES-like"/>
    <property type="match status" value="1"/>
</dbReference>
<gene>
    <name evidence="7" type="ORF">BQ4739_LOCUS8331</name>
</gene>
<dbReference type="InterPro" id="IPR011032">
    <property type="entry name" value="GroES-like_sf"/>
</dbReference>
<evidence type="ECO:0000256" key="5">
    <source>
        <dbReference type="RuleBase" id="RU361277"/>
    </source>
</evidence>
<dbReference type="SUPFAM" id="SSF51735">
    <property type="entry name" value="NAD(P)-binding Rossmann-fold domains"/>
    <property type="match status" value="1"/>
</dbReference>
<comment type="similarity">
    <text evidence="5">Belongs to the zinc-containing alcohol dehydrogenase family.</text>
</comment>
<dbReference type="GO" id="GO:0008270">
    <property type="term" value="F:zinc ion binding"/>
    <property type="evidence" value="ECO:0007669"/>
    <property type="project" value="InterPro"/>
</dbReference>
<dbReference type="Proteomes" id="UP000256970">
    <property type="component" value="Unassembled WGS sequence"/>
</dbReference>
<organism evidence="7 8">
    <name type="scientific">Tetradesmus obliquus</name>
    <name type="common">Green alga</name>
    <name type="synonym">Acutodesmus obliquus</name>
    <dbReference type="NCBI Taxonomy" id="3088"/>
    <lineage>
        <taxon>Eukaryota</taxon>
        <taxon>Viridiplantae</taxon>
        <taxon>Chlorophyta</taxon>
        <taxon>core chlorophytes</taxon>
        <taxon>Chlorophyceae</taxon>
        <taxon>CS clade</taxon>
        <taxon>Sphaeropleales</taxon>
        <taxon>Scenedesmaceae</taxon>
        <taxon>Tetradesmus</taxon>
    </lineage>
</organism>
<dbReference type="Gene3D" id="3.40.50.720">
    <property type="entry name" value="NAD(P)-binding Rossmann-like Domain"/>
    <property type="match status" value="1"/>
</dbReference>
<evidence type="ECO:0000256" key="2">
    <source>
        <dbReference type="ARBA" id="ARBA00022723"/>
    </source>
</evidence>
<evidence type="ECO:0000259" key="6">
    <source>
        <dbReference type="SMART" id="SM00829"/>
    </source>
</evidence>
<dbReference type="STRING" id="3088.A0A383VTA5"/>
<comment type="cofactor">
    <cofactor evidence="1 5">
        <name>Zn(2+)</name>
        <dbReference type="ChEBI" id="CHEBI:29105"/>
    </cofactor>
</comment>
<evidence type="ECO:0000256" key="1">
    <source>
        <dbReference type="ARBA" id="ARBA00001947"/>
    </source>
</evidence>
<dbReference type="GO" id="GO:0016491">
    <property type="term" value="F:oxidoreductase activity"/>
    <property type="evidence" value="ECO:0007669"/>
    <property type="project" value="UniProtKB-KW"/>
</dbReference>
<evidence type="ECO:0000313" key="7">
    <source>
        <dbReference type="EMBL" id="SZX68002.1"/>
    </source>
</evidence>
<feature type="domain" description="Enoyl reductase (ER)" evidence="6">
    <location>
        <begin position="16"/>
        <end position="365"/>
    </location>
</feature>
<protein>
    <recommendedName>
        <fullName evidence="6">Enoyl reductase (ER) domain-containing protein</fullName>
    </recommendedName>
</protein>
<keyword evidence="2 5" id="KW-0479">Metal-binding</keyword>
<dbReference type="InterPro" id="IPR013149">
    <property type="entry name" value="ADH-like_C"/>
</dbReference>
<dbReference type="PANTHER" id="PTHR42813">
    <property type="entry name" value="ZINC-TYPE ALCOHOL DEHYDROGENASE-LIKE"/>
    <property type="match status" value="1"/>
</dbReference>
<evidence type="ECO:0000256" key="3">
    <source>
        <dbReference type="ARBA" id="ARBA00022833"/>
    </source>
</evidence>
<name>A0A383VTA5_TETOB</name>
<dbReference type="InterPro" id="IPR002328">
    <property type="entry name" value="ADH_Zn_CS"/>
</dbReference>
<evidence type="ECO:0000313" key="8">
    <source>
        <dbReference type="Proteomes" id="UP000256970"/>
    </source>
</evidence>
<keyword evidence="8" id="KW-1185">Reference proteome</keyword>